<dbReference type="InterPro" id="IPR010280">
    <property type="entry name" value="U5_MeTrfase_fam"/>
</dbReference>
<dbReference type="EMBL" id="CP115667">
    <property type="protein sequence ID" value="WBW49463.1"/>
    <property type="molecule type" value="Genomic_DNA"/>
</dbReference>
<dbReference type="InterPro" id="IPR002792">
    <property type="entry name" value="TRAM_dom"/>
</dbReference>
<dbReference type="Gene3D" id="2.40.50.1070">
    <property type="match status" value="1"/>
</dbReference>
<proteinExistence type="inferred from homology"/>
<dbReference type="GO" id="GO:0032259">
    <property type="term" value="P:methylation"/>
    <property type="evidence" value="ECO:0007669"/>
    <property type="project" value="UniProtKB-KW"/>
</dbReference>
<dbReference type="EC" id="2.1.1.190" evidence="7"/>
<dbReference type="PANTHER" id="PTHR11061:SF30">
    <property type="entry name" value="TRNA (URACIL(54)-C(5))-METHYLTRANSFERASE"/>
    <property type="match status" value="1"/>
</dbReference>
<dbReference type="Pfam" id="PF05958">
    <property type="entry name" value="tRNA_U5-meth_tr"/>
    <property type="match status" value="1"/>
</dbReference>
<evidence type="ECO:0000313" key="7">
    <source>
        <dbReference type="EMBL" id="WBW49463.1"/>
    </source>
</evidence>
<dbReference type="RefSeq" id="WP_271190993.1">
    <property type="nucleotide sequence ID" value="NZ_CP115667.1"/>
</dbReference>
<dbReference type="PROSITE" id="PS50926">
    <property type="entry name" value="TRAM"/>
    <property type="match status" value="1"/>
</dbReference>
<dbReference type="Pfam" id="PF01938">
    <property type="entry name" value="TRAM"/>
    <property type="match status" value="1"/>
</dbReference>
<accession>A0ABY7QTJ3</accession>
<dbReference type="CDD" id="cd02440">
    <property type="entry name" value="AdoMet_MTases"/>
    <property type="match status" value="1"/>
</dbReference>
<evidence type="ECO:0000313" key="8">
    <source>
        <dbReference type="Proteomes" id="UP001210339"/>
    </source>
</evidence>
<dbReference type="SUPFAM" id="SSF53335">
    <property type="entry name" value="S-adenosyl-L-methionine-dependent methyltransferases"/>
    <property type="match status" value="1"/>
</dbReference>
<evidence type="ECO:0000256" key="2">
    <source>
        <dbReference type="ARBA" id="ARBA00022679"/>
    </source>
</evidence>
<dbReference type="InterPro" id="IPR030390">
    <property type="entry name" value="MeTrfase_TrmA_AS"/>
</dbReference>
<evidence type="ECO:0000256" key="1">
    <source>
        <dbReference type="ARBA" id="ARBA00022603"/>
    </source>
</evidence>
<name>A0ABY7QTJ3_9FIRM</name>
<keyword evidence="1 4" id="KW-0489">Methyltransferase</keyword>
<keyword evidence="8" id="KW-1185">Reference proteome</keyword>
<gene>
    <name evidence="7" type="primary">rlmD</name>
    <name evidence="7" type="ORF">O6R05_05500</name>
</gene>
<protein>
    <submittedName>
        <fullName evidence="7">23S rRNA (Uracil(1939)-C(5))-methyltransferase RlmD</fullName>
        <ecNumber evidence="7">2.1.1.190</ecNumber>
    </submittedName>
</protein>
<feature type="binding site" evidence="4">
    <location>
        <position position="352"/>
    </location>
    <ligand>
        <name>S-adenosyl-L-methionine</name>
        <dbReference type="ChEBI" id="CHEBI:59789"/>
    </ligand>
</feature>
<feature type="active site" description="Nucleophile" evidence="4">
    <location>
        <position position="379"/>
    </location>
</feature>
<evidence type="ECO:0000259" key="6">
    <source>
        <dbReference type="PROSITE" id="PS50926"/>
    </source>
</evidence>
<dbReference type="NCBIfam" id="TIGR00479">
    <property type="entry name" value="rumA"/>
    <property type="match status" value="1"/>
</dbReference>
<dbReference type="InterPro" id="IPR029063">
    <property type="entry name" value="SAM-dependent_MTases_sf"/>
</dbReference>
<sequence length="421" mass="46917">MDIKITDYDHRGRGFGRVDGKSVFIEGPVVLGDTVRGHLRESKKNFDVVVADEIITPSIHRVHAKCPYFYQCGGCDMQNLLYRRQLEFKRDKVQRALYHIGGEVLSVRDTLGIKEPYFYRNHIQLKVRDGILGYYGKGTKDVVPIRHCAIAEPAINTVIPILARWNGLNSVEEVILRANYKGEVMVVLITPNHITKLNNVLSSLLDTAMVSLYSNVRKNSKFRYGKDFVKLYGVDRLEEQLGGHTFYLSPASFFQVNRKSTENLYKTAVALMDVQQEDAILDLYSGIGTLSLLMHNAKSVTGVEIVSAAVDDARENAAAAGYDNLHFISGAVEDTIDALIDRDQGVNKVMVDPPRGGLKASVVAKLNELQAERIVYISCNPATQARDIALLKGYSVTEVVPVDMFCHSVHSESIALLEKIK</sequence>
<evidence type="ECO:0000256" key="3">
    <source>
        <dbReference type="ARBA" id="ARBA00022691"/>
    </source>
</evidence>
<dbReference type="Proteomes" id="UP001210339">
    <property type="component" value="Chromosome"/>
</dbReference>
<feature type="binding site" evidence="4">
    <location>
        <position position="304"/>
    </location>
    <ligand>
        <name>S-adenosyl-L-methionine</name>
        <dbReference type="ChEBI" id="CHEBI:59789"/>
    </ligand>
</feature>
<feature type="active site" evidence="5">
    <location>
        <position position="379"/>
    </location>
</feature>
<feature type="domain" description="TRAM" evidence="6">
    <location>
        <begin position="1"/>
        <end position="53"/>
    </location>
</feature>
<reference evidence="7 8" key="1">
    <citation type="submission" date="2023-01" db="EMBL/GenBank/DDBJ databases">
        <authorList>
            <person name="Lee S.H."/>
            <person name="Jung H.S."/>
            <person name="Yun J.U."/>
        </authorList>
    </citation>
    <scope>NUCLEOTIDE SEQUENCE [LARGE SCALE GENOMIC DNA]</scope>
    <source>
        <strain evidence="7 8">CBA3646</strain>
    </source>
</reference>
<dbReference type="PROSITE" id="PS51687">
    <property type="entry name" value="SAM_MT_RNA_M5U"/>
    <property type="match status" value="1"/>
</dbReference>
<dbReference type="InterPro" id="IPR012340">
    <property type="entry name" value="NA-bd_OB-fold"/>
</dbReference>
<feature type="binding site" evidence="4">
    <location>
        <position position="284"/>
    </location>
    <ligand>
        <name>S-adenosyl-L-methionine</name>
        <dbReference type="ChEBI" id="CHEBI:59789"/>
    </ligand>
</feature>
<keyword evidence="3 4" id="KW-0949">S-adenosyl-L-methionine</keyword>
<dbReference type="PROSITE" id="PS01230">
    <property type="entry name" value="TRMA_1"/>
    <property type="match status" value="1"/>
</dbReference>
<keyword evidence="2 4" id="KW-0808">Transferase</keyword>
<comment type="similarity">
    <text evidence="4">Belongs to the class I-like SAM-binding methyltransferase superfamily. RNA M5U methyltransferase family.</text>
</comment>
<evidence type="ECO:0000256" key="5">
    <source>
        <dbReference type="PROSITE-ProRule" id="PRU10015"/>
    </source>
</evidence>
<dbReference type="PANTHER" id="PTHR11061">
    <property type="entry name" value="RNA M5U METHYLTRANSFERASE"/>
    <property type="match status" value="1"/>
</dbReference>
<feature type="binding site" evidence="4">
    <location>
        <position position="255"/>
    </location>
    <ligand>
        <name>S-adenosyl-L-methionine</name>
        <dbReference type="ChEBI" id="CHEBI:59789"/>
    </ligand>
</feature>
<dbReference type="Gene3D" id="3.40.50.150">
    <property type="entry name" value="Vaccinia Virus protein VP39"/>
    <property type="match status" value="1"/>
</dbReference>
<dbReference type="Gene3D" id="2.40.50.140">
    <property type="entry name" value="Nucleic acid-binding proteins"/>
    <property type="match status" value="1"/>
</dbReference>
<organism evidence="7 8">
    <name type="scientific">Peptoniphilus equinus</name>
    <dbReference type="NCBI Taxonomy" id="3016343"/>
    <lineage>
        <taxon>Bacteria</taxon>
        <taxon>Bacillati</taxon>
        <taxon>Bacillota</taxon>
        <taxon>Tissierellia</taxon>
        <taxon>Tissierellales</taxon>
        <taxon>Peptoniphilaceae</taxon>
        <taxon>Peptoniphilus</taxon>
    </lineage>
</organism>
<evidence type="ECO:0000256" key="4">
    <source>
        <dbReference type="PROSITE-ProRule" id="PRU01024"/>
    </source>
</evidence>
<dbReference type="GO" id="GO:0008168">
    <property type="term" value="F:methyltransferase activity"/>
    <property type="evidence" value="ECO:0007669"/>
    <property type="project" value="UniProtKB-KW"/>
</dbReference>